<protein>
    <submittedName>
        <fullName evidence="2">Uncharacterized protein</fullName>
    </submittedName>
</protein>
<comment type="caution">
    <text evidence="2">The sequence shown here is derived from an EMBL/GenBank/DDBJ whole genome shotgun (WGS) entry which is preliminary data.</text>
</comment>
<gene>
    <name evidence="2" type="ORF">Pcinc_021778</name>
</gene>
<proteinExistence type="predicted"/>
<feature type="region of interest" description="Disordered" evidence="1">
    <location>
        <begin position="82"/>
        <end position="115"/>
    </location>
</feature>
<dbReference type="AlphaFoldDB" id="A0AAE1FFC2"/>
<organism evidence="2 3">
    <name type="scientific">Petrolisthes cinctipes</name>
    <name type="common">Flat porcelain crab</name>
    <dbReference type="NCBI Taxonomy" id="88211"/>
    <lineage>
        <taxon>Eukaryota</taxon>
        <taxon>Metazoa</taxon>
        <taxon>Ecdysozoa</taxon>
        <taxon>Arthropoda</taxon>
        <taxon>Crustacea</taxon>
        <taxon>Multicrustacea</taxon>
        <taxon>Malacostraca</taxon>
        <taxon>Eumalacostraca</taxon>
        <taxon>Eucarida</taxon>
        <taxon>Decapoda</taxon>
        <taxon>Pleocyemata</taxon>
        <taxon>Anomura</taxon>
        <taxon>Galatheoidea</taxon>
        <taxon>Porcellanidae</taxon>
        <taxon>Petrolisthes</taxon>
    </lineage>
</organism>
<sequence>MNDIGCQVVGMRREEVVSEGCGRRKEWKREKGEEKVWWGRGKRREEVVRGWEGLGMREEEEGGSGEGWGRRRKEWERYGKGRSVVGKRDGGGERVREEGWRRRESEGRGMEEEGE</sequence>
<feature type="compositionally biased region" description="Basic and acidic residues" evidence="1">
    <location>
        <begin position="86"/>
        <end position="115"/>
    </location>
</feature>
<evidence type="ECO:0000256" key="1">
    <source>
        <dbReference type="SAM" id="MobiDB-lite"/>
    </source>
</evidence>
<evidence type="ECO:0000313" key="2">
    <source>
        <dbReference type="EMBL" id="KAK3873192.1"/>
    </source>
</evidence>
<name>A0AAE1FFC2_PETCI</name>
<dbReference type="Proteomes" id="UP001286313">
    <property type="component" value="Unassembled WGS sequence"/>
</dbReference>
<dbReference type="EMBL" id="JAWQEG010002251">
    <property type="protein sequence ID" value="KAK3873192.1"/>
    <property type="molecule type" value="Genomic_DNA"/>
</dbReference>
<reference evidence="2" key="1">
    <citation type="submission" date="2023-10" db="EMBL/GenBank/DDBJ databases">
        <title>Genome assemblies of two species of porcelain crab, Petrolisthes cinctipes and Petrolisthes manimaculis (Anomura: Porcellanidae).</title>
        <authorList>
            <person name="Angst P."/>
        </authorList>
    </citation>
    <scope>NUCLEOTIDE SEQUENCE</scope>
    <source>
        <strain evidence="2">PB745_01</strain>
        <tissue evidence="2">Gill</tissue>
    </source>
</reference>
<accession>A0AAE1FFC2</accession>
<keyword evidence="3" id="KW-1185">Reference proteome</keyword>
<evidence type="ECO:0000313" key="3">
    <source>
        <dbReference type="Proteomes" id="UP001286313"/>
    </source>
</evidence>